<dbReference type="InterPro" id="IPR050109">
    <property type="entry name" value="HTH-type_TetR-like_transc_reg"/>
</dbReference>
<keyword evidence="3" id="KW-0804">Transcription</keyword>
<keyword evidence="1" id="KW-0805">Transcription regulation</keyword>
<keyword evidence="2 4" id="KW-0238">DNA-binding</keyword>
<evidence type="ECO:0000256" key="1">
    <source>
        <dbReference type="ARBA" id="ARBA00023015"/>
    </source>
</evidence>
<dbReference type="Pfam" id="PF00440">
    <property type="entry name" value="TetR_N"/>
    <property type="match status" value="1"/>
</dbReference>
<dbReference type="OrthoDB" id="594604at2"/>
<evidence type="ECO:0000313" key="7">
    <source>
        <dbReference type="Proteomes" id="UP000254808"/>
    </source>
</evidence>
<dbReference type="PANTHER" id="PTHR30055:SF234">
    <property type="entry name" value="HTH-TYPE TRANSCRIPTIONAL REGULATOR BETI"/>
    <property type="match status" value="1"/>
</dbReference>
<dbReference type="KEGG" id="cprv:CYPRO_0561"/>
<dbReference type="InterPro" id="IPR023772">
    <property type="entry name" value="DNA-bd_HTH_TetR-type_CS"/>
</dbReference>
<dbReference type="RefSeq" id="WP_114983178.1">
    <property type="nucleotide sequence ID" value="NZ_CP027806.1"/>
</dbReference>
<accession>A0A345UH94</accession>
<dbReference type="SUPFAM" id="SSF48498">
    <property type="entry name" value="Tetracyclin repressor-like, C-terminal domain"/>
    <property type="match status" value="1"/>
</dbReference>
<dbReference type="InterPro" id="IPR001647">
    <property type="entry name" value="HTH_TetR"/>
</dbReference>
<feature type="domain" description="HTH tetR-type" evidence="5">
    <location>
        <begin position="12"/>
        <end position="72"/>
    </location>
</feature>
<keyword evidence="7" id="KW-1185">Reference proteome</keyword>
<evidence type="ECO:0000256" key="2">
    <source>
        <dbReference type="ARBA" id="ARBA00023125"/>
    </source>
</evidence>
<dbReference type="PANTHER" id="PTHR30055">
    <property type="entry name" value="HTH-TYPE TRANSCRIPTIONAL REGULATOR RUTR"/>
    <property type="match status" value="1"/>
</dbReference>
<protein>
    <submittedName>
        <fullName evidence="6">Transcriptional regulator, TetR family</fullName>
    </submittedName>
</protein>
<evidence type="ECO:0000256" key="4">
    <source>
        <dbReference type="PROSITE-ProRule" id="PRU00335"/>
    </source>
</evidence>
<evidence type="ECO:0000313" key="6">
    <source>
        <dbReference type="EMBL" id="AXI99845.1"/>
    </source>
</evidence>
<gene>
    <name evidence="6" type="ORF">CYPRO_0561</name>
</gene>
<dbReference type="Proteomes" id="UP000254808">
    <property type="component" value="Chromosome"/>
</dbReference>
<proteinExistence type="predicted"/>
<dbReference type="Gene3D" id="1.10.10.60">
    <property type="entry name" value="Homeodomain-like"/>
    <property type="match status" value="1"/>
</dbReference>
<organism evidence="6 7">
    <name type="scientific">Cyclonatronum proteinivorum</name>
    <dbReference type="NCBI Taxonomy" id="1457365"/>
    <lineage>
        <taxon>Bacteria</taxon>
        <taxon>Pseudomonadati</taxon>
        <taxon>Balneolota</taxon>
        <taxon>Balneolia</taxon>
        <taxon>Balneolales</taxon>
        <taxon>Cyclonatronaceae</taxon>
        <taxon>Cyclonatronum</taxon>
    </lineage>
</organism>
<evidence type="ECO:0000259" key="5">
    <source>
        <dbReference type="PROSITE" id="PS50977"/>
    </source>
</evidence>
<reference evidence="6 7" key="1">
    <citation type="submission" date="2018-03" db="EMBL/GenBank/DDBJ databases">
        <title>Phenotypic and genomic properties of Cyclonatronum proteinivorum gen. nov., sp. nov., a haloalkaliphilic bacteroidete from soda lakes possessing Na+-translocating rhodopsin.</title>
        <authorList>
            <person name="Toshchakov S.V."/>
            <person name="Korzhenkov A."/>
            <person name="Samarov N.I."/>
            <person name="Kublanov I.V."/>
            <person name="Muntyan M.S."/>
            <person name="Sorokin D.Y."/>
        </authorList>
    </citation>
    <scope>NUCLEOTIDE SEQUENCE [LARGE SCALE GENOMIC DNA]</scope>
    <source>
        <strain evidence="6 7">Omega</strain>
    </source>
</reference>
<feature type="DNA-binding region" description="H-T-H motif" evidence="4">
    <location>
        <begin position="35"/>
        <end position="54"/>
    </location>
</feature>
<dbReference type="EMBL" id="CP027806">
    <property type="protein sequence ID" value="AXI99845.1"/>
    <property type="molecule type" value="Genomic_DNA"/>
</dbReference>
<name>A0A345UH94_9BACT</name>
<dbReference type="PRINTS" id="PR00455">
    <property type="entry name" value="HTHTETR"/>
</dbReference>
<dbReference type="InterPro" id="IPR036271">
    <property type="entry name" value="Tet_transcr_reg_TetR-rel_C_sf"/>
</dbReference>
<dbReference type="PROSITE" id="PS01081">
    <property type="entry name" value="HTH_TETR_1"/>
    <property type="match status" value="1"/>
</dbReference>
<dbReference type="GO" id="GO:0000976">
    <property type="term" value="F:transcription cis-regulatory region binding"/>
    <property type="evidence" value="ECO:0007669"/>
    <property type="project" value="TreeGrafter"/>
</dbReference>
<dbReference type="PROSITE" id="PS50977">
    <property type="entry name" value="HTH_TETR_2"/>
    <property type="match status" value="1"/>
</dbReference>
<dbReference type="InterPro" id="IPR009057">
    <property type="entry name" value="Homeodomain-like_sf"/>
</dbReference>
<dbReference type="GO" id="GO:0003700">
    <property type="term" value="F:DNA-binding transcription factor activity"/>
    <property type="evidence" value="ECO:0007669"/>
    <property type="project" value="TreeGrafter"/>
</dbReference>
<sequence length="221" mass="24825">MSTTERKKREREKRKQVILNATQRLITERGFESVTMDEIAVASEVSKGTLYLYFKSKSEIALALHGIGMQAMLKKLAELIAASGSGLEIIQKMGRLLVDFVRDNPPFFKCIVYLESIGIESYKQLKGTDTFEALQTLDESLFNYIRRAVQIGIQDGSIDATYKPELLTLQIMATARGLMQFIIFRDAGLFLVAGLEAANITLEHLMDDYSALLVRALNPKH</sequence>
<dbReference type="AlphaFoldDB" id="A0A345UH94"/>
<evidence type="ECO:0000256" key="3">
    <source>
        <dbReference type="ARBA" id="ARBA00023163"/>
    </source>
</evidence>
<dbReference type="SUPFAM" id="SSF46689">
    <property type="entry name" value="Homeodomain-like"/>
    <property type="match status" value="1"/>
</dbReference>
<dbReference type="Gene3D" id="1.10.357.10">
    <property type="entry name" value="Tetracycline Repressor, domain 2"/>
    <property type="match status" value="1"/>
</dbReference>